<sequence length="68" mass="7982">MSGNKLRFKNPAFQRAFEEGYRMGLNHGINKSTSFFQYKFKRLLEVDGIGPRTLEKIKMSLGKEYFDD</sequence>
<dbReference type="Proteomes" id="UP001387364">
    <property type="component" value="Chromosome"/>
</dbReference>
<evidence type="ECO:0000313" key="2">
    <source>
        <dbReference type="Proteomes" id="UP001387364"/>
    </source>
</evidence>
<proteinExistence type="predicted"/>
<dbReference type="RefSeq" id="WP_338754249.1">
    <property type="nucleotide sequence ID" value="NZ_CP147404.1"/>
</dbReference>
<dbReference type="EMBL" id="CP147404">
    <property type="protein sequence ID" value="WXB94511.1"/>
    <property type="molecule type" value="Genomic_DNA"/>
</dbReference>
<name>A0ABZ2N9W0_9BACI</name>
<gene>
    <name evidence="1" type="ORF">WDJ61_07750</name>
</gene>
<keyword evidence="2" id="KW-1185">Reference proteome</keyword>
<organism evidence="1 2">
    <name type="scientific">Bacillus kandeliae</name>
    <dbReference type="NCBI Taxonomy" id="3129297"/>
    <lineage>
        <taxon>Bacteria</taxon>
        <taxon>Bacillati</taxon>
        <taxon>Bacillota</taxon>
        <taxon>Bacilli</taxon>
        <taxon>Bacillales</taxon>
        <taxon>Bacillaceae</taxon>
        <taxon>Bacillus</taxon>
    </lineage>
</organism>
<reference evidence="1 2" key="1">
    <citation type="submission" date="2024-02" db="EMBL/GenBank/DDBJ databases">
        <title>Seven novel Bacillus-like species.</title>
        <authorList>
            <person name="Liu G."/>
        </authorList>
    </citation>
    <scope>NUCLEOTIDE SEQUENCE [LARGE SCALE GENOMIC DNA]</scope>
    <source>
        <strain evidence="1 2">FJAT-52991</strain>
    </source>
</reference>
<evidence type="ECO:0008006" key="3">
    <source>
        <dbReference type="Google" id="ProtNLM"/>
    </source>
</evidence>
<protein>
    <recommendedName>
        <fullName evidence="3">RNA polymerase alpha subunit C-terminal domain-containing protein</fullName>
    </recommendedName>
</protein>
<evidence type="ECO:0000313" key="1">
    <source>
        <dbReference type="EMBL" id="WXB94511.1"/>
    </source>
</evidence>
<accession>A0ABZ2N9W0</accession>